<protein>
    <recommendedName>
        <fullName evidence="1">non-specific serine/threonine protein kinase</fullName>
        <ecNumber evidence="1">2.7.11.1</ecNumber>
    </recommendedName>
</protein>
<feature type="compositionally biased region" description="Low complexity" evidence="10">
    <location>
        <begin position="1091"/>
        <end position="1101"/>
    </location>
</feature>
<comment type="catalytic activity">
    <reaction evidence="7">
        <text>L-threonyl-[protein] + ATP = O-phospho-L-threonyl-[protein] + ADP + H(+)</text>
        <dbReference type="Rhea" id="RHEA:46608"/>
        <dbReference type="Rhea" id="RHEA-COMP:11060"/>
        <dbReference type="Rhea" id="RHEA-COMP:11605"/>
        <dbReference type="ChEBI" id="CHEBI:15378"/>
        <dbReference type="ChEBI" id="CHEBI:30013"/>
        <dbReference type="ChEBI" id="CHEBI:30616"/>
        <dbReference type="ChEBI" id="CHEBI:61977"/>
        <dbReference type="ChEBI" id="CHEBI:456216"/>
        <dbReference type="EC" id="2.7.11.1"/>
    </reaction>
</comment>
<evidence type="ECO:0000256" key="1">
    <source>
        <dbReference type="ARBA" id="ARBA00012513"/>
    </source>
</evidence>
<reference evidence="13 14" key="1">
    <citation type="submission" date="2024-08" db="EMBL/GenBank/DDBJ databases">
        <authorList>
            <person name="Cucini C."/>
            <person name="Frati F."/>
        </authorList>
    </citation>
    <scope>NUCLEOTIDE SEQUENCE [LARGE SCALE GENOMIC DNA]</scope>
</reference>
<feature type="region of interest" description="Disordered" evidence="10">
    <location>
        <begin position="378"/>
        <end position="402"/>
    </location>
</feature>
<gene>
    <name evidence="13" type="ORF">ODALV1_LOCUS1893</name>
</gene>
<dbReference type="Gene3D" id="3.30.200.20">
    <property type="entry name" value="Phosphorylase Kinase, domain 1"/>
    <property type="match status" value="1"/>
</dbReference>
<sequence>MESTEALVNSQVVAGTCNAFTLSSLLPSDWKPGPAEDSVGSEHLLCFREEAVCTSVVHSWLAPAAASATAGLLTVGALTNSHHDHPSSNPYYESTTSASSSFSFSIPSVADTVSGSAPASFSPGTSIWQGRGQGGSSPVSFSSLTLTQSSGRSPLDFLLENLDPYSFPFVSLSNVTLRICEKLQPDWLSVFFLVVLVVLLRIFVVKYKVSVEGRRLYSPNLDKKKTKSRASWWMALPPNRSELFCGLQNLTDASLCFWRRRPRVEKSDGAVITMRGSEHRERGFFCSDICKERRDSSSSQEASATSKESIVVEAPQGRFRKSWLVIQAFLRGLKWSSKSQVRSRRTPAVVDKEVRAHPSDRCFEETQSPVVVVVQQHHHRLEEQRSSGTSEGETFDDIQSYNDDEHSLSSLIQLNRQKGGGDDDGKTCDNPETLTVSQSSVRKELATETGQEEEEKEVGPLVYYNSCCVPSDNLTVCESPTLTNQLCQSPTPVNSFVSVNDGCDSCHTLCSSDKKCVGSNSSSSTSILKFCGFVTDAEQGNTKKVKVDESCSSSEQELSPSSAPCTVEQSNDNVVCTSFSSLSLAHTPQCTLPTSTNPNHNKVPCNNGSKDCVGLVTEFTFVLRPTSSTTCVTDDKPPRIFIDKTSLVEMRGPSESSGELAPALFQVGSNSGSSKDFGTTTTCDEAVTSLSDSGLATQLCLSDPRTSSNTSEGSDDDEEILGSDDDEQEDPRDYCKGGYHPVKIGDLFHNRYHVVRKLGWGHFSTVWLCWDLVGRRYVALKVVKSAPHYTDTALDEIKLLKCVRDSDPTDPNREKTVQLLDDFKITGVNGTHVCMVFEVLGNNLLKLIIRSNYHGIPLQNVKSIMRQTLEALEYLHAKCKIIHTDIKPENILLCVDDQHVRQLANEATNWQKLGVKLPGSAVSTAPKEFQGGANSKMSKNKKKKMKKKAKKQAQLLEQQLQQLQEVEEHETPGQDGECEENPTTNQDSMDSFAGKGSQRDVKTEENEIDSEDSEGGAAEHSDSNEAPNKSGNVMSIPKKHSNVENRKSFSELAEANVISGAHMNGHESQMHQSKSTGERELVDMVDDGHASTSSTMRRTTSCPDQKVAGRPDPVKEVCDINIKIADLGNACWVDHHFTEDIQTRQYRCLEVLLGAGYGPPADIWSTACMAFELATGDYLFEPHTGEDYSRDEDHIAHIIELLGSIPRHIAFSGKYSRDFFNRKGELRHITKLKPWGLFDVLYEKYEWTEDDAKEFADFLTPMLQFDPTRRATAGECLKHKWLNS</sequence>
<evidence type="ECO:0000256" key="8">
    <source>
        <dbReference type="ARBA" id="ARBA00048679"/>
    </source>
</evidence>
<keyword evidence="5" id="KW-0418">Kinase</keyword>
<accession>A0ABP1PQ37</accession>
<name>A0ABP1PQ37_9HEXA</name>
<organism evidence="13 14">
    <name type="scientific">Orchesella dallaii</name>
    <dbReference type="NCBI Taxonomy" id="48710"/>
    <lineage>
        <taxon>Eukaryota</taxon>
        <taxon>Metazoa</taxon>
        <taxon>Ecdysozoa</taxon>
        <taxon>Arthropoda</taxon>
        <taxon>Hexapoda</taxon>
        <taxon>Collembola</taxon>
        <taxon>Entomobryomorpha</taxon>
        <taxon>Entomobryoidea</taxon>
        <taxon>Orchesellidae</taxon>
        <taxon>Orchesellinae</taxon>
        <taxon>Orchesella</taxon>
    </lineage>
</organism>
<feature type="compositionally biased region" description="Polar residues" evidence="10">
    <location>
        <begin position="701"/>
        <end position="710"/>
    </location>
</feature>
<feature type="region of interest" description="Disordered" evidence="10">
    <location>
        <begin position="415"/>
        <end position="456"/>
    </location>
</feature>
<evidence type="ECO:0000256" key="11">
    <source>
        <dbReference type="SAM" id="Phobius"/>
    </source>
</evidence>
<proteinExistence type="predicted"/>
<feature type="compositionally biased region" description="Basic and acidic residues" evidence="10">
    <location>
        <begin position="419"/>
        <end position="429"/>
    </location>
</feature>
<dbReference type="InterPro" id="IPR000719">
    <property type="entry name" value="Prot_kinase_dom"/>
</dbReference>
<feature type="compositionally biased region" description="Polar residues" evidence="10">
    <location>
        <begin position="1024"/>
        <end position="1033"/>
    </location>
</feature>
<keyword evidence="6 9" id="KW-0067">ATP-binding</keyword>
<dbReference type="PANTHER" id="PTHR47634:SF9">
    <property type="entry name" value="PROTEIN KINASE DOMAIN-CONTAINING PROTEIN-RELATED"/>
    <property type="match status" value="1"/>
</dbReference>
<feature type="compositionally biased region" description="Polar residues" evidence="10">
    <location>
        <begin position="386"/>
        <end position="401"/>
    </location>
</feature>
<feature type="transmembrane region" description="Helical" evidence="11">
    <location>
        <begin position="187"/>
        <end position="205"/>
    </location>
</feature>
<dbReference type="PROSITE" id="PS00107">
    <property type="entry name" value="PROTEIN_KINASE_ATP"/>
    <property type="match status" value="1"/>
</dbReference>
<dbReference type="Proteomes" id="UP001642540">
    <property type="component" value="Unassembled WGS sequence"/>
</dbReference>
<evidence type="ECO:0000256" key="7">
    <source>
        <dbReference type="ARBA" id="ARBA00047899"/>
    </source>
</evidence>
<dbReference type="PROSITE" id="PS00108">
    <property type="entry name" value="PROTEIN_KINASE_ST"/>
    <property type="match status" value="1"/>
</dbReference>
<feature type="region of interest" description="Disordered" evidence="10">
    <location>
        <begin position="701"/>
        <end position="735"/>
    </location>
</feature>
<dbReference type="InterPro" id="IPR008271">
    <property type="entry name" value="Ser/Thr_kinase_AS"/>
</dbReference>
<evidence type="ECO:0000256" key="5">
    <source>
        <dbReference type="ARBA" id="ARBA00022777"/>
    </source>
</evidence>
<evidence type="ECO:0000256" key="2">
    <source>
        <dbReference type="ARBA" id="ARBA00022527"/>
    </source>
</evidence>
<dbReference type="SMART" id="SM00220">
    <property type="entry name" value="S_TKc"/>
    <property type="match status" value="1"/>
</dbReference>
<dbReference type="InterPro" id="IPR051334">
    <property type="entry name" value="SRPK"/>
</dbReference>
<dbReference type="PROSITE" id="PS50011">
    <property type="entry name" value="PROTEIN_KINASE_DOM"/>
    <property type="match status" value="1"/>
</dbReference>
<feature type="compositionally biased region" description="Low complexity" evidence="10">
    <location>
        <begin position="952"/>
        <end position="964"/>
    </location>
</feature>
<feature type="binding site" evidence="9">
    <location>
        <position position="781"/>
    </location>
    <ligand>
        <name>ATP</name>
        <dbReference type="ChEBI" id="CHEBI:30616"/>
    </ligand>
</feature>
<dbReference type="InterPro" id="IPR017441">
    <property type="entry name" value="Protein_kinase_ATP_BS"/>
</dbReference>
<keyword evidence="14" id="KW-1185">Reference proteome</keyword>
<keyword evidence="11" id="KW-0812">Transmembrane</keyword>
<feature type="region of interest" description="Disordered" evidence="10">
    <location>
        <begin position="922"/>
        <end position="1037"/>
    </location>
</feature>
<keyword evidence="3" id="KW-0808">Transferase</keyword>
<evidence type="ECO:0000256" key="9">
    <source>
        <dbReference type="PROSITE-ProRule" id="PRU10141"/>
    </source>
</evidence>
<evidence type="ECO:0000256" key="6">
    <source>
        <dbReference type="ARBA" id="ARBA00022840"/>
    </source>
</evidence>
<feature type="domain" description="Protein kinase" evidence="12">
    <location>
        <begin position="752"/>
        <end position="1282"/>
    </location>
</feature>
<comment type="caution">
    <text evidence="13">The sequence shown here is derived from an EMBL/GenBank/DDBJ whole genome shotgun (WGS) entry which is preliminary data.</text>
</comment>
<evidence type="ECO:0000256" key="4">
    <source>
        <dbReference type="ARBA" id="ARBA00022741"/>
    </source>
</evidence>
<evidence type="ECO:0000313" key="14">
    <source>
        <dbReference type="Proteomes" id="UP001642540"/>
    </source>
</evidence>
<evidence type="ECO:0000256" key="10">
    <source>
        <dbReference type="SAM" id="MobiDB-lite"/>
    </source>
</evidence>
<dbReference type="PANTHER" id="PTHR47634">
    <property type="entry name" value="PROTEIN KINASE DOMAIN-CONTAINING PROTEIN-RELATED"/>
    <property type="match status" value="1"/>
</dbReference>
<feature type="compositionally biased region" description="Basic residues" evidence="10">
    <location>
        <begin position="938"/>
        <end position="951"/>
    </location>
</feature>
<dbReference type="Gene3D" id="1.10.510.10">
    <property type="entry name" value="Transferase(Phosphotransferase) domain 1"/>
    <property type="match status" value="2"/>
</dbReference>
<evidence type="ECO:0000313" key="13">
    <source>
        <dbReference type="EMBL" id="CAL8071804.1"/>
    </source>
</evidence>
<dbReference type="EMBL" id="CAXLJM020000006">
    <property type="protein sequence ID" value="CAL8071804.1"/>
    <property type="molecule type" value="Genomic_DNA"/>
</dbReference>
<dbReference type="InterPro" id="IPR011009">
    <property type="entry name" value="Kinase-like_dom_sf"/>
</dbReference>
<evidence type="ECO:0000256" key="3">
    <source>
        <dbReference type="ARBA" id="ARBA00022679"/>
    </source>
</evidence>
<dbReference type="Pfam" id="PF00069">
    <property type="entry name" value="Pkinase"/>
    <property type="match status" value="2"/>
</dbReference>
<dbReference type="SUPFAM" id="SSF56112">
    <property type="entry name" value="Protein kinase-like (PK-like)"/>
    <property type="match status" value="1"/>
</dbReference>
<feature type="compositionally biased region" description="Acidic residues" evidence="10">
    <location>
        <begin position="713"/>
        <end position="730"/>
    </location>
</feature>
<feature type="region of interest" description="Disordered" evidence="10">
    <location>
        <begin position="1089"/>
        <end position="1110"/>
    </location>
</feature>
<keyword evidence="2" id="KW-0723">Serine/threonine-protein kinase</keyword>
<feature type="compositionally biased region" description="Polar residues" evidence="10">
    <location>
        <begin position="430"/>
        <end position="440"/>
    </location>
</feature>
<dbReference type="EC" id="2.7.11.1" evidence="1"/>
<comment type="catalytic activity">
    <reaction evidence="8">
        <text>L-seryl-[protein] + ATP = O-phospho-L-seryl-[protein] + ADP + H(+)</text>
        <dbReference type="Rhea" id="RHEA:17989"/>
        <dbReference type="Rhea" id="RHEA-COMP:9863"/>
        <dbReference type="Rhea" id="RHEA-COMP:11604"/>
        <dbReference type="ChEBI" id="CHEBI:15378"/>
        <dbReference type="ChEBI" id="CHEBI:29999"/>
        <dbReference type="ChEBI" id="CHEBI:30616"/>
        <dbReference type="ChEBI" id="CHEBI:83421"/>
        <dbReference type="ChEBI" id="CHEBI:456216"/>
        <dbReference type="EC" id="2.7.11.1"/>
    </reaction>
</comment>
<evidence type="ECO:0000259" key="12">
    <source>
        <dbReference type="PROSITE" id="PS50011"/>
    </source>
</evidence>
<keyword evidence="11" id="KW-1133">Transmembrane helix</keyword>
<keyword evidence="4 9" id="KW-0547">Nucleotide-binding</keyword>
<keyword evidence="11" id="KW-0472">Membrane</keyword>